<name>A0A6G0ZIR6_APHCR</name>
<gene>
    <name evidence="1" type="ORF">FWK35_00008322</name>
</gene>
<evidence type="ECO:0000313" key="1">
    <source>
        <dbReference type="EMBL" id="KAF0770829.1"/>
    </source>
</evidence>
<dbReference type="EMBL" id="VUJU01000381">
    <property type="protein sequence ID" value="KAF0770829.1"/>
    <property type="molecule type" value="Genomic_DNA"/>
</dbReference>
<proteinExistence type="predicted"/>
<dbReference type="Proteomes" id="UP000478052">
    <property type="component" value="Unassembled WGS sequence"/>
</dbReference>
<evidence type="ECO:0000313" key="2">
    <source>
        <dbReference type="Proteomes" id="UP000478052"/>
    </source>
</evidence>
<comment type="caution">
    <text evidence="1">The sequence shown here is derived from an EMBL/GenBank/DDBJ whole genome shotgun (WGS) entry which is preliminary data.</text>
</comment>
<keyword evidence="2" id="KW-1185">Reference proteome</keyword>
<reference evidence="1 2" key="1">
    <citation type="submission" date="2019-08" db="EMBL/GenBank/DDBJ databases">
        <title>Whole genome of Aphis craccivora.</title>
        <authorList>
            <person name="Voronova N.V."/>
            <person name="Shulinski R.S."/>
            <person name="Bandarenka Y.V."/>
            <person name="Zhorov D.G."/>
            <person name="Warner D."/>
        </authorList>
    </citation>
    <scope>NUCLEOTIDE SEQUENCE [LARGE SCALE GENOMIC DNA]</scope>
    <source>
        <strain evidence="1">180601</strain>
        <tissue evidence="1">Whole Body</tissue>
    </source>
</reference>
<accession>A0A6G0ZIR6</accession>
<sequence>MQNQLHNQTNSEYAIFLIWIPNLITNQYLIKMEGGSFVYANSCTSLTIIHIISELRTFEMGSPVTGTSNILSEALHPDNIKYIFCFIRSSSRYNCEEDIIMFHMHELDIYKVEKKKEQPDTIFKGRAVAMNDLKLRDFNI</sequence>
<organism evidence="1 2">
    <name type="scientific">Aphis craccivora</name>
    <name type="common">Cowpea aphid</name>
    <dbReference type="NCBI Taxonomy" id="307492"/>
    <lineage>
        <taxon>Eukaryota</taxon>
        <taxon>Metazoa</taxon>
        <taxon>Ecdysozoa</taxon>
        <taxon>Arthropoda</taxon>
        <taxon>Hexapoda</taxon>
        <taxon>Insecta</taxon>
        <taxon>Pterygota</taxon>
        <taxon>Neoptera</taxon>
        <taxon>Paraneoptera</taxon>
        <taxon>Hemiptera</taxon>
        <taxon>Sternorrhyncha</taxon>
        <taxon>Aphidomorpha</taxon>
        <taxon>Aphidoidea</taxon>
        <taxon>Aphididae</taxon>
        <taxon>Aphidini</taxon>
        <taxon>Aphis</taxon>
        <taxon>Aphis</taxon>
    </lineage>
</organism>
<dbReference type="AlphaFoldDB" id="A0A6G0ZIR6"/>
<protein>
    <submittedName>
        <fullName evidence="1">Uncharacterized protein</fullName>
    </submittedName>
</protein>